<proteinExistence type="predicted"/>
<dbReference type="AlphaFoldDB" id="A0AA40K3Y5"/>
<dbReference type="Gene3D" id="3.40.50.720">
    <property type="entry name" value="NAD(P)-binding Rossmann-like Domain"/>
    <property type="match status" value="1"/>
</dbReference>
<evidence type="ECO:0000313" key="2">
    <source>
        <dbReference type="Proteomes" id="UP001172159"/>
    </source>
</evidence>
<organism evidence="1 2">
    <name type="scientific">Apiosordaria backusii</name>
    <dbReference type="NCBI Taxonomy" id="314023"/>
    <lineage>
        <taxon>Eukaryota</taxon>
        <taxon>Fungi</taxon>
        <taxon>Dikarya</taxon>
        <taxon>Ascomycota</taxon>
        <taxon>Pezizomycotina</taxon>
        <taxon>Sordariomycetes</taxon>
        <taxon>Sordariomycetidae</taxon>
        <taxon>Sordariales</taxon>
        <taxon>Lasiosphaeriaceae</taxon>
        <taxon>Apiosordaria</taxon>
    </lineage>
</organism>
<evidence type="ECO:0000313" key="1">
    <source>
        <dbReference type="EMBL" id="KAK0745048.1"/>
    </source>
</evidence>
<sequence length="101" mass="11311">MDAFTTADAITEDLSKQEKFLPDSKLGQDAKGWEAVKAEVLSSGGMFEHAKVVSWEDWKRIDQAEIERGQKAGGKEREKFVRREDMLAVLGVGGKGDQRRK</sequence>
<dbReference type="Proteomes" id="UP001172159">
    <property type="component" value="Unassembled WGS sequence"/>
</dbReference>
<dbReference type="EMBL" id="JAUKTV010000002">
    <property type="protein sequence ID" value="KAK0745048.1"/>
    <property type="molecule type" value="Genomic_DNA"/>
</dbReference>
<accession>A0AA40K3Y5</accession>
<protein>
    <submittedName>
        <fullName evidence="1">Uncharacterized protein</fullName>
    </submittedName>
</protein>
<comment type="caution">
    <text evidence="1">The sequence shown here is derived from an EMBL/GenBank/DDBJ whole genome shotgun (WGS) entry which is preliminary data.</text>
</comment>
<gene>
    <name evidence="1" type="ORF">B0T21DRAFT_408102</name>
</gene>
<keyword evidence="2" id="KW-1185">Reference proteome</keyword>
<reference evidence="1" key="1">
    <citation type="submission" date="2023-06" db="EMBL/GenBank/DDBJ databases">
        <title>Genome-scale phylogeny and comparative genomics of the fungal order Sordariales.</title>
        <authorList>
            <consortium name="Lawrence Berkeley National Laboratory"/>
            <person name="Hensen N."/>
            <person name="Bonometti L."/>
            <person name="Westerberg I."/>
            <person name="Brannstrom I.O."/>
            <person name="Guillou S."/>
            <person name="Cros-Aarteil S."/>
            <person name="Calhoun S."/>
            <person name="Haridas S."/>
            <person name="Kuo A."/>
            <person name="Mondo S."/>
            <person name="Pangilinan J."/>
            <person name="Riley R."/>
            <person name="Labutti K."/>
            <person name="Andreopoulos B."/>
            <person name="Lipzen A."/>
            <person name="Chen C."/>
            <person name="Yanf M."/>
            <person name="Daum C."/>
            <person name="Ng V."/>
            <person name="Clum A."/>
            <person name="Steindorff A."/>
            <person name="Ohm R."/>
            <person name="Martin F."/>
            <person name="Silar P."/>
            <person name="Natvig D."/>
            <person name="Lalanne C."/>
            <person name="Gautier V."/>
            <person name="Ament-Velasquez S.L."/>
            <person name="Kruys A."/>
            <person name="Hutchinson M.I."/>
            <person name="Powell A.J."/>
            <person name="Barry K."/>
            <person name="Miller A.N."/>
            <person name="Grigoriev I.V."/>
            <person name="Debuchy R."/>
            <person name="Gladieux P."/>
            <person name="Thoren M.H."/>
            <person name="Johannesson H."/>
        </authorList>
    </citation>
    <scope>NUCLEOTIDE SEQUENCE</scope>
    <source>
        <strain evidence="1">CBS 540.89</strain>
    </source>
</reference>
<name>A0AA40K3Y5_9PEZI</name>